<name>A0A9J5WSZ8_SOLCO</name>
<dbReference type="InterPro" id="IPR058678">
    <property type="entry name" value="ARM_PUB"/>
</dbReference>
<dbReference type="Pfam" id="PF25598">
    <property type="entry name" value="ARM_PUB"/>
    <property type="match status" value="1"/>
</dbReference>
<feature type="compositionally biased region" description="Low complexity" evidence="5">
    <location>
        <begin position="778"/>
        <end position="790"/>
    </location>
</feature>
<feature type="domain" description="U-box" evidence="6">
    <location>
        <begin position="1"/>
        <end position="68"/>
    </location>
</feature>
<feature type="compositionally biased region" description="Basic and acidic residues" evidence="5">
    <location>
        <begin position="731"/>
        <end position="743"/>
    </location>
</feature>
<comment type="caution">
    <text evidence="7">The sequence shown here is derived from an EMBL/GenBank/DDBJ whole genome shotgun (WGS) entry which is preliminary data.</text>
</comment>
<dbReference type="InterPro" id="IPR003613">
    <property type="entry name" value="Ubox_domain"/>
</dbReference>
<comment type="function">
    <text evidence="4">Functions as an E3 ubiquitin ligase.</text>
</comment>
<feature type="compositionally biased region" description="Acidic residues" evidence="5">
    <location>
        <begin position="821"/>
        <end position="832"/>
    </location>
</feature>
<dbReference type="InterPro" id="IPR013083">
    <property type="entry name" value="Znf_RING/FYVE/PHD"/>
</dbReference>
<dbReference type="InterPro" id="IPR025558">
    <property type="entry name" value="DUF4283"/>
</dbReference>
<dbReference type="AlphaFoldDB" id="A0A9J5WSZ8"/>
<protein>
    <recommendedName>
        <fullName evidence="4 6">U-box domain-containing protein</fullName>
        <ecNumber evidence="4">2.3.2.27</ecNumber>
    </recommendedName>
    <alternativeName>
        <fullName evidence="4">RING-type E3 ubiquitin transferase PUB</fullName>
    </alternativeName>
</protein>
<feature type="region of interest" description="Disordered" evidence="5">
    <location>
        <begin position="315"/>
        <end position="337"/>
    </location>
</feature>
<feature type="compositionally biased region" description="Polar residues" evidence="5">
    <location>
        <begin position="746"/>
        <end position="757"/>
    </location>
</feature>
<evidence type="ECO:0000256" key="4">
    <source>
        <dbReference type="RuleBase" id="RU369093"/>
    </source>
</evidence>
<feature type="compositionally biased region" description="Basic and acidic residues" evidence="5">
    <location>
        <begin position="693"/>
        <end position="721"/>
    </location>
</feature>
<reference evidence="7 8" key="1">
    <citation type="submission" date="2020-09" db="EMBL/GenBank/DDBJ databases">
        <title>De no assembly of potato wild relative species, Solanum commersonii.</title>
        <authorList>
            <person name="Cho K."/>
        </authorList>
    </citation>
    <scope>NUCLEOTIDE SEQUENCE [LARGE SCALE GENOMIC DNA]</scope>
    <source>
        <strain evidence="7">LZ3.2</strain>
        <tissue evidence="7">Leaf</tissue>
    </source>
</reference>
<dbReference type="EC" id="2.3.2.27" evidence="4"/>
<organism evidence="7 8">
    <name type="scientific">Solanum commersonii</name>
    <name type="common">Commerson's wild potato</name>
    <name type="synonym">Commerson's nightshade</name>
    <dbReference type="NCBI Taxonomy" id="4109"/>
    <lineage>
        <taxon>Eukaryota</taxon>
        <taxon>Viridiplantae</taxon>
        <taxon>Streptophyta</taxon>
        <taxon>Embryophyta</taxon>
        <taxon>Tracheophyta</taxon>
        <taxon>Spermatophyta</taxon>
        <taxon>Magnoliopsida</taxon>
        <taxon>eudicotyledons</taxon>
        <taxon>Gunneridae</taxon>
        <taxon>Pentapetalae</taxon>
        <taxon>asterids</taxon>
        <taxon>lamiids</taxon>
        <taxon>Solanales</taxon>
        <taxon>Solanaceae</taxon>
        <taxon>Solanoideae</taxon>
        <taxon>Solaneae</taxon>
        <taxon>Solanum</taxon>
    </lineage>
</organism>
<sequence>MKDPVTTVTGITYDRESIEMWLYTAEEEVVTATCPVTKQYLPKDIELLTPNHMLRRLIQAWCIVNAENGVDRIPTPKYPMDKSNVLRLIRQVNNSNNDQQLCVNALRKMDDLVSENEKNIKCMEEVGAIKAIIGFIVRSYKFRKLLIPGLEEALRIFHSIWNPSHEDHKNHVKDNHDLVKAILWILKNETKNSFNTNTTKTPQGNPDEIQYKELINLALNNPDFLQALQSALVKVNNTAEDAKKRKGDDQFKVSTNFDRPVKNYNKGNTSNKIDNHDPNPKPNSTQKNIDSDEPATEDHINQNLNQQISISNAMNNATGGQRSKPSGPSKPTFAAAVQSRLTSSTAGKTHVDIKHGTHLGKPAVYFSAEDYFGSLAQDCKWTIVGKFIKGKPTMEELRKLFIGQFQLLGTVKIAFYDYRCVYLDFTNEVDFKHIYFKPFIDIGPYTMKVMKWTPDFKPEQETSTVPIWILIHKLPWHLFRWDILSKLVQSIGIAVAPDQATFSKSRGNVAKIKVEIDLLRPKQEEIWLGYKRPDGSEDGEWLEIEYEDAPSYCAYCRLQGHTEMECRTKINRENEKRLREEQMKNKKTTTPQSQETEDGFQEVSRKKGKQNRKNVGVVISEPNTHDQKKKTLPLVEGKGKNATNETTNNVVIGEQQQRTEKGETSRLQEEKQDQNKGEKILDEETHTSGNKHKTQEDDTSKKNEHKSNQQKNKNDNKKVNWDDQTNTRQKNTTEIKKPQKHPVDQMQASSTTDQILSKQKKASVLPEIKPKNQITRHNQQNPQPIQTTTKSTDKSKIIHKAHDNKKITTKAIDTQEHQSSEEEEETEEDIETENEKIRESSDDSYESVEDNDDASTSDEEAENQFHTFSTIQQEPEVAKAFEDLSGKMNLSPRGSQNTRGDNFNRGGRGDIGFLGSTYTWCNGRGKGKRIWKRLDRVLINTEWSLKFLDLWTQEPGFNETVKAAWNEDTSGSPMWNFHLKLKNTCRKLSQWSRNSVGNIFDNTKAMEKKVADLEEICLTNNSDSNRMAYNCANAQLIMHIKKEEAFWKQKAGMKWFQDGDSNTKFFHTIMNNKRRRLVLKKIKKDDNTWIEGSDEIAKEAINFFESQFDGAILTKISVF</sequence>
<evidence type="ECO:0000313" key="7">
    <source>
        <dbReference type="EMBL" id="KAG5578078.1"/>
    </source>
</evidence>
<gene>
    <name evidence="7" type="ORF">H5410_058212</name>
</gene>
<dbReference type="PANTHER" id="PTHR22849:SF128">
    <property type="entry name" value="U-BOX DOMAIN-CONTAINING PROTEIN"/>
    <property type="match status" value="1"/>
</dbReference>
<evidence type="ECO:0000259" key="6">
    <source>
        <dbReference type="PROSITE" id="PS51698"/>
    </source>
</evidence>
<keyword evidence="3 4" id="KW-0833">Ubl conjugation pathway</keyword>
<dbReference type="EMBL" id="JACXVP010000011">
    <property type="protein sequence ID" value="KAG5578078.1"/>
    <property type="molecule type" value="Genomic_DNA"/>
</dbReference>
<feature type="compositionally biased region" description="Polar residues" evidence="5">
    <location>
        <begin position="641"/>
        <end position="656"/>
    </location>
</feature>
<feature type="compositionally biased region" description="Polar residues" evidence="5">
    <location>
        <begin position="864"/>
        <end position="873"/>
    </location>
</feature>
<dbReference type="PROSITE" id="PS51698">
    <property type="entry name" value="U_BOX"/>
    <property type="match status" value="1"/>
</dbReference>
<evidence type="ECO:0000256" key="3">
    <source>
        <dbReference type="ARBA" id="ARBA00022786"/>
    </source>
</evidence>
<keyword evidence="8" id="KW-1185">Reference proteome</keyword>
<feature type="compositionally biased region" description="Acidic residues" evidence="5">
    <location>
        <begin position="842"/>
        <end position="862"/>
    </location>
</feature>
<feature type="region of interest" description="Disordered" evidence="5">
    <location>
        <begin position="241"/>
        <end position="296"/>
    </location>
</feature>
<dbReference type="SMART" id="SM00504">
    <property type="entry name" value="Ubox"/>
    <property type="match status" value="1"/>
</dbReference>
<dbReference type="PANTHER" id="PTHR22849">
    <property type="entry name" value="WDSAM1 PROTEIN"/>
    <property type="match status" value="1"/>
</dbReference>
<feature type="compositionally biased region" description="Basic and acidic residues" evidence="5">
    <location>
        <begin position="791"/>
        <end position="806"/>
    </location>
</feature>
<dbReference type="InterPro" id="IPR045185">
    <property type="entry name" value="PUB22/23/24-like"/>
</dbReference>
<dbReference type="Gene3D" id="3.30.40.10">
    <property type="entry name" value="Zinc/RING finger domain, C3HC4 (zinc finger)"/>
    <property type="match status" value="1"/>
</dbReference>
<feature type="compositionally biased region" description="Polar residues" evidence="5">
    <location>
        <begin position="315"/>
        <end position="326"/>
    </location>
</feature>
<dbReference type="GO" id="GO:0061630">
    <property type="term" value="F:ubiquitin protein ligase activity"/>
    <property type="evidence" value="ECO:0007669"/>
    <property type="project" value="UniProtKB-UniRule"/>
</dbReference>
<feature type="region of interest" description="Disordered" evidence="5">
    <location>
        <begin position="887"/>
        <end position="906"/>
    </location>
</feature>
<evidence type="ECO:0000256" key="2">
    <source>
        <dbReference type="ARBA" id="ARBA00022679"/>
    </source>
</evidence>
<feature type="compositionally biased region" description="Basic and acidic residues" evidence="5">
    <location>
        <begin position="241"/>
        <end position="251"/>
    </location>
</feature>
<evidence type="ECO:0000256" key="1">
    <source>
        <dbReference type="ARBA" id="ARBA00004906"/>
    </source>
</evidence>
<dbReference type="Pfam" id="PF14111">
    <property type="entry name" value="DUF4283"/>
    <property type="match status" value="1"/>
</dbReference>
<dbReference type="OrthoDB" id="1295621at2759"/>
<feature type="compositionally biased region" description="Basic and acidic residues" evidence="5">
    <location>
        <begin position="657"/>
        <end position="686"/>
    </location>
</feature>
<feature type="region of interest" description="Disordered" evidence="5">
    <location>
        <begin position="578"/>
        <end position="874"/>
    </location>
</feature>
<comment type="pathway">
    <text evidence="1 4">Protein modification; protein ubiquitination.</text>
</comment>
<dbReference type="Proteomes" id="UP000824120">
    <property type="component" value="Chromosome 11"/>
</dbReference>
<evidence type="ECO:0000256" key="5">
    <source>
        <dbReference type="SAM" id="MobiDB-lite"/>
    </source>
</evidence>
<dbReference type="SUPFAM" id="SSF57850">
    <property type="entry name" value="RING/U-box"/>
    <property type="match status" value="1"/>
</dbReference>
<proteinExistence type="predicted"/>
<evidence type="ECO:0000313" key="8">
    <source>
        <dbReference type="Proteomes" id="UP000824120"/>
    </source>
</evidence>
<dbReference type="Pfam" id="PF04564">
    <property type="entry name" value="U-box"/>
    <property type="match status" value="1"/>
</dbReference>
<accession>A0A9J5WSZ8</accession>
<keyword evidence="2 4" id="KW-0808">Transferase</keyword>
<dbReference type="GO" id="GO:0016567">
    <property type="term" value="P:protein ubiquitination"/>
    <property type="evidence" value="ECO:0007669"/>
    <property type="project" value="UniProtKB-UniRule"/>
</dbReference>
<comment type="catalytic activity">
    <reaction evidence="4">
        <text>S-ubiquitinyl-[E2 ubiquitin-conjugating enzyme]-L-cysteine + [acceptor protein]-L-lysine = [E2 ubiquitin-conjugating enzyme]-L-cysteine + N(6)-ubiquitinyl-[acceptor protein]-L-lysine.</text>
        <dbReference type="EC" id="2.3.2.27"/>
    </reaction>
</comment>